<dbReference type="Proteomes" id="UP000515180">
    <property type="component" value="Unplaced"/>
</dbReference>
<keyword evidence="2" id="KW-1185">Reference proteome</keyword>
<protein>
    <submittedName>
        <fullName evidence="3">Uncharacterized protein LOC117151752</fullName>
    </submittedName>
</protein>
<evidence type="ECO:0000313" key="3">
    <source>
        <dbReference type="RefSeq" id="XP_033177095.1"/>
    </source>
</evidence>
<organism evidence="2 3">
    <name type="scientific">Bombus impatiens</name>
    <name type="common">Bumblebee</name>
    <dbReference type="NCBI Taxonomy" id="132113"/>
    <lineage>
        <taxon>Eukaryota</taxon>
        <taxon>Metazoa</taxon>
        <taxon>Ecdysozoa</taxon>
        <taxon>Arthropoda</taxon>
        <taxon>Hexapoda</taxon>
        <taxon>Insecta</taxon>
        <taxon>Pterygota</taxon>
        <taxon>Neoptera</taxon>
        <taxon>Endopterygota</taxon>
        <taxon>Hymenoptera</taxon>
        <taxon>Apocrita</taxon>
        <taxon>Aculeata</taxon>
        <taxon>Apoidea</taxon>
        <taxon>Anthophila</taxon>
        <taxon>Apidae</taxon>
        <taxon>Bombus</taxon>
        <taxon>Pyrobombus</taxon>
    </lineage>
</organism>
<accession>A0A6P8L0N5</accession>
<gene>
    <name evidence="3" type="primary">LOC117151752</name>
</gene>
<dbReference type="OrthoDB" id="10606853at2759"/>
<dbReference type="RefSeq" id="XP_033177095.1">
    <property type="nucleotide sequence ID" value="XM_033321204.1"/>
</dbReference>
<evidence type="ECO:0000256" key="1">
    <source>
        <dbReference type="SAM" id="MobiDB-lite"/>
    </source>
</evidence>
<feature type="compositionally biased region" description="Basic and acidic residues" evidence="1">
    <location>
        <begin position="162"/>
        <end position="171"/>
    </location>
</feature>
<feature type="region of interest" description="Disordered" evidence="1">
    <location>
        <begin position="79"/>
        <end position="100"/>
    </location>
</feature>
<evidence type="ECO:0000313" key="2">
    <source>
        <dbReference type="Proteomes" id="UP000515180"/>
    </source>
</evidence>
<sequence>MLNVVVRKFKLDKDKDEGIREIGNLIKGMLSSLEQCGEQKARRRKRRRVPVEAESSINRTVVMKEMTVDKGSYPKRKVISPAEITRMDERKRPRTPRKGEVIYAEACGKERRNLVMDEDYNEDSEGWRRVARRKRERRAPLAQDIPSVHPGNNREVVPEGEGVSRNRRSES</sequence>
<dbReference type="AlphaFoldDB" id="A0A6P8L0N5"/>
<proteinExistence type="predicted"/>
<name>A0A6P8L0N5_BOMIM</name>
<dbReference type="GeneID" id="117151752"/>
<feature type="region of interest" description="Disordered" evidence="1">
    <location>
        <begin position="133"/>
        <end position="171"/>
    </location>
</feature>
<reference evidence="3" key="1">
    <citation type="submission" date="2025-08" db="UniProtKB">
        <authorList>
            <consortium name="RefSeq"/>
        </authorList>
    </citation>
    <scope>IDENTIFICATION</scope>
</reference>